<comment type="pathway">
    <text evidence="3">Aromatic compound metabolism; 3-phenylpropanoate degradation.</text>
</comment>
<evidence type="ECO:0000256" key="1">
    <source>
        <dbReference type="ARBA" id="ARBA00001748"/>
    </source>
</evidence>
<dbReference type="GO" id="GO:0019380">
    <property type="term" value="P:3-phenylpropionate catabolic process"/>
    <property type="evidence" value="ECO:0007669"/>
    <property type="project" value="UniProtKB-UniPathway"/>
</dbReference>
<evidence type="ECO:0000256" key="8">
    <source>
        <dbReference type="ARBA" id="ARBA00022964"/>
    </source>
</evidence>
<evidence type="ECO:0000256" key="2">
    <source>
        <dbReference type="ARBA" id="ARBA00001843"/>
    </source>
</evidence>
<evidence type="ECO:0000256" key="3">
    <source>
        <dbReference type="ARBA" id="ARBA00005207"/>
    </source>
</evidence>
<reference evidence="12" key="1">
    <citation type="journal article" date="1999" name="Microbiology">
        <title>The oxygenase component of the 2-aminobenzenesulfonate dioxygenase system from Alcaligenes sp. strain O-1.</title>
        <authorList>
            <person name="Mampel J."/>
            <person name="Ruff J."/>
            <person name="Junker F."/>
            <person name="Cook A.M."/>
        </authorList>
    </citation>
    <scope>NUCLEOTIDE SEQUENCE</scope>
    <source>
        <strain evidence="12">O-1</strain>
        <plasmid evidence="12">unnamed</plasmid>
    </source>
</reference>
<evidence type="ECO:0000256" key="4">
    <source>
        <dbReference type="ARBA" id="ARBA00007030"/>
    </source>
</evidence>
<dbReference type="GO" id="GO:0047070">
    <property type="term" value="F:3-carboxyethylcatechol 2,3-dioxygenase activity"/>
    <property type="evidence" value="ECO:0007669"/>
    <property type="project" value="UniProtKB-EC"/>
</dbReference>
<dbReference type="InterPro" id="IPR023789">
    <property type="entry name" value="DHPP/DHXA_dioxygenase"/>
</dbReference>
<sequence length="317" mass="34727">MQVRLILCSHSPLMLKEMPETLPGSQAAFMRTMQDVAEDLGEFEPELVVTFGPDHFNGFFYDLMPSFCVGVHAQGTRDWGMEGGALRVPSELAIDCCRHLHRNSFDVAISHDMKVDHGTTISLAQIAGTLDHYSVLPIFVNCAADPRPSIRRAREFGAEVGRFIAKSGLRVVVMGSGGLSHDPPTPRLASAPNELARRLIQRAVPTTEELRAREARVMKAATALVDGGGPCMPPDGEWDAEFLSKVTKWDLEALDRISDEELDQRAGFGGHEVRTWVAASAAARELARAGELTVQQRYYEIIPEWLTGMGVVTGQAS</sequence>
<name>Q3LFM0_9BURK</name>
<dbReference type="GO" id="GO:0008198">
    <property type="term" value="F:ferrous iron binding"/>
    <property type="evidence" value="ECO:0007669"/>
    <property type="project" value="InterPro"/>
</dbReference>
<dbReference type="CDD" id="cd07365">
    <property type="entry name" value="MhpB_like"/>
    <property type="match status" value="1"/>
</dbReference>
<reference evidence="12" key="2">
    <citation type="submission" date="2004-09" db="EMBL/GenBank/DDBJ databases">
        <title>Degradation of 2-aminobenzenesulfonate encoded in two vicinal operons on plasmid pSAH in Alcaligenes sp. strain O-1.</title>
        <authorList>
            <person name="Schleheck D."/>
            <person name="Cook A.M."/>
            <person name="Ruff J."/>
        </authorList>
    </citation>
    <scope>NUCLEOTIDE SEQUENCE</scope>
    <source>
        <strain evidence="12">O-1</strain>
        <plasmid evidence="12">unnamed</plasmid>
    </source>
</reference>
<keyword evidence="7" id="KW-0058">Aromatic hydrocarbons catabolism</keyword>
<comment type="similarity">
    <text evidence="4">Belongs to the LigB/MhpB extradiol dioxygenase family.</text>
</comment>
<evidence type="ECO:0000256" key="6">
    <source>
        <dbReference type="ARBA" id="ARBA00013140"/>
    </source>
</evidence>
<organism evidence="12">
    <name type="scientific">Alcaligenes sp. O-1</name>
    <dbReference type="NCBI Taxonomy" id="108557"/>
    <lineage>
        <taxon>Bacteria</taxon>
        <taxon>Pseudomonadati</taxon>
        <taxon>Pseudomonadota</taxon>
        <taxon>Betaproteobacteria</taxon>
        <taxon>Burkholderiales</taxon>
        <taxon>Alcaligenaceae</taxon>
        <taxon>Alcaligenes</taxon>
    </lineage>
</organism>
<comment type="catalytic activity">
    <reaction evidence="2">
        <text>3-(2,3-dihydroxyphenyl)propanoate + O2 = (2Z,4E)-2-hydroxy-6-oxonona-2,4-dienedioate + H(+)</text>
        <dbReference type="Rhea" id="RHEA:23840"/>
        <dbReference type="ChEBI" id="CHEBI:15378"/>
        <dbReference type="ChEBI" id="CHEBI:15379"/>
        <dbReference type="ChEBI" id="CHEBI:46951"/>
        <dbReference type="ChEBI" id="CHEBI:66887"/>
        <dbReference type="EC" id="1.13.11.16"/>
    </reaction>
</comment>
<gene>
    <name evidence="12" type="primary">scmA</name>
</gene>
<dbReference type="EMBL" id="AF109074">
    <property type="protein sequence ID" value="ABA54717.1"/>
    <property type="molecule type" value="Genomic_DNA"/>
</dbReference>
<keyword evidence="12" id="KW-0614">Plasmid</keyword>
<dbReference type="UniPathway" id="UPA00714"/>
<dbReference type="InterPro" id="IPR004183">
    <property type="entry name" value="Xdiol_dOase_suB"/>
</dbReference>
<keyword evidence="10" id="KW-0408">Iron</keyword>
<dbReference type="AlphaFoldDB" id="Q3LFM0"/>
<dbReference type="EC" id="1.13.11.16" evidence="6"/>
<dbReference type="NCBIfam" id="NF009910">
    <property type="entry name" value="PRK13370.1-4"/>
    <property type="match status" value="1"/>
</dbReference>
<keyword evidence="9" id="KW-0560">Oxidoreductase</keyword>
<keyword evidence="8" id="KW-0223">Dioxygenase</keyword>
<accession>Q3LFM0</accession>
<comment type="catalytic activity">
    <reaction evidence="1">
        <text>(2E)-3-(2,3-dihydroxyphenyl)prop-2-enoate + O2 = (2Z,4E,7E)-2-hydroxy-6-oxonona-2,4,7-trienedioate + H(+)</text>
        <dbReference type="Rhea" id="RHEA:25054"/>
        <dbReference type="ChEBI" id="CHEBI:15378"/>
        <dbReference type="ChEBI" id="CHEBI:15379"/>
        <dbReference type="ChEBI" id="CHEBI:58642"/>
        <dbReference type="ChEBI" id="CHEBI:66888"/>
        <dbReference type="EC" id="1.13.11.16"/>
    </reaction>
</comment>
<dbReference type="SUPFAM" id="SSF53213">
    <property type="entry name" value="LigB-like"/>
    <property type="match status" value="1"/>
</dbReference>
<dbReference type="Gene3D" id="3.40.830.10">
    <property type="entry name" value="LigB-like"/>
    <property type="match status" value="1"/>
</dbReference>
<evidence type="ECO:0000256" key="5">
    <source>
        <dbReference type="ARBA" id="ARBA00011881"/>
    </source>
</evidence>
<evidence type="ECO:0000259" key="11">
    <source>
        <dbReference type="Pfam" id="PF02900"/>
    </source>
</evidence>
<evidence type="ECO:0000256" key="9">
    <source>
        <dbReference type="ARBA" id="ARBA00023002"/>
    </source>
</evidence>
<comment type="subunit">
    <text evidence="5">Homotetramer.</text>
</comment>
<dbReference type="Pfam" id="PF02900">
    <property type="entry name" value="LigB"/>
    <property type="match status" value="1"/>
</dbReference>
<evidence type="ECO:0000313" key="12">
    <source>
        <dbReference type="EMBL" id="ABA54717.1"/>
    </source>
</evidence>
<geneLocation type="plasmid" evidence="12">
    <name>unnamed</name>
</geneLocation>
<proteinExistence type="inferred from homology"/>
<feature type="domain" description="Extradiol ring-cleavage dioxygenase class III enzyme subunit B" evidence="11">
    <location>
        <begin position="6"/>
        <end position="309"/>
    </location>
</feature>
<protein>
    <recommendedName>
        <fullName evidence="6">3-carboxyethylcatechol 2,3-dioxygenase</fullName>
        <ecNumber evidence="6">1.13.11.16</ecNumber>
    </recommendedName>
</protein>
<evidence type="ECO:0000256" key="7">
    <source>
        <dbReference type="ARBA" id="ARBA00022797"/>
    </source>
</evidence>
<evidence type="ECO:0000256" key="10">
    <source>
        <dbReference type="ARBA" id="ARBA00023004"/>
    </source>
</evidence>